<feature type="chain" id="PRO_5007836111" evidence="1">
    <location>
        <begin position="19"/>
        <end position="285"/>
    </location>
</feature>
<dbReference type="Proteomes" id="UP000076881">
    <property type="component" value="Unassembled WGS sequence"/>
</dbReference>
<keyword evidence="1" id="KW-0732">Signal</keyword>
<organism evidence="2 3">
    <name type="scientific">Akanthomyces lecanii RCEF 1005</name>
    <dbReference type="NCBI Taxonomy" id="1081108"/>
    <lineage>
        <taxon>Eukaryota</taxon>
        <taxon>Fungi</taxon>
        <taxon>Dikarya</taxon>
        <taxon>Ascomycota</taxon>
        <taxon>Pezizomycotina</taxon>
        <taxon>Sordariomycetes</taxon>
        <taxon>Hypocreomycetidae</taxon>
        <taxon>Hypocreales</taxon>
        <taxon>Cordycipitaceae</taxon>
        <taxon>Akanthomyces</taxon>
        <taxon>Cordyceps confragosa</taxon>
    </lineage>
</organism>
<protein>
    <submittedName>
        <fullName evidence="2">Uncharacterized protein</fullName>
    </submittedName>
</protein>
<keyword evidence="3" id="KW-1185">Reference proteome</keyword>
<accession>A0A162JSD8</accession>
<dbReference type="AlphaFoldDB" id="A0A162JSD8"/>
<name>A0A162JSD8_CORDF</name>
<evidence type="ECO:0000256" key="1">
    <source>
        <dbReference type="SAM" id="SignalP"/>
    </source>
</evidence>
<evidence type="ECO:0000313" key="2">
    <source>
        <dbReference type="EMBL" id="OAA73052.1"/>
    </source>
</evidence>
<sequence length="285" mass="29894">MLLLLCATVLSLCRIALATPYNGSCAAPNNGTANAPTPLDGFLGANSTGSANFTVPKITGDTMWHVFLALKDNGGQEVGMWLAIPQQAFGNNSRKYMHLCAYALDGAFGSPKAGTGNETCDGLVSESCTAGIFRSVDFGPTGDCTARGLNQYCNTQSWHASSIKLATGMSCLETSIPGVDVPDGYMVASLGAARTMSTVDAGHEAYDTLVQTARPLVLEFVQYTDLGAYSYTADLVETQRICAAPSQIRKGSRVPSDAQSMGQSVKQRGRGPLLGALALTLFVLI</sequence>
<reference evidence="2 3" key="1">
    <citation type="journal article" date="2016" name="Genome Biol. Evol.">
        <title>Divergent and convergent evolution of fungal pathogenicity.</title>
        <authorList>
            <person name="Shang Y."/>
            <person name="Xiao G."/>
            <person name="Zheng P."/>
            <person name="Cen K."/>
            <person name="Zhan S."/>
            <person name="Wang C."/>
        </authorList>
    </citation>
    <scope>NUCLEOTIDE SEQUENCE [LARGE SCALE GENOMIC DNA]</scope>
    <source>
        <strain evidence="2 3">RCEF 1005</strain>
    </source>
</reference>
<comment type="caution">
    <text evidence="2">The sequence shown here is derived from an EMBL/GenBank/DDBJ whole genome shotgun (WGS) entry which is preliminary data.</text>
</comment>
<evidence type="ECO:0000313" key="3">
    <source>
        <dbReference type="Proteomes" id="UP000076881"/>
    </source>
</evidence>
<gene>
    <name evidence="2" type="ORF">LEL_08836</name>
</gene>
<dbReference type="EMBL" id="AZHF01000007">
    <property type="protein sequence ID" value="OAA73052.1"/>
    <property type="molecule type" value="Genomic_DNA"/>
</dbReference>
<dbReference type="OrthoDB" id="5147473at2759"/>
<feature type="signal peptide" evidence="1">
    <location>
        <begin position="1"/>
        <end position="18"/>
    </location>
</feature>
<proteinExistence type="predicted"/>